<gene>
    <name evidence="1" type="ORF">RBWH47_01304</name>
</gene>
<protein>
    <submittedName>
        <fullName evidence="1">Uncharacterized protein</fullName>
    </submittedName>
</protein>
<organism evidence="1 2">
    <name type="scientific">Rhodopirellula baltica WH47</name>
    <dbReference type="NCBI Taxonomy" id="991778"/>
    <lineage>
        <taxon>Bacteria</taxon>
        <taxon>Pseudomonadati</taxon>
        <taxon>Planctomycetota</taxon>
        <taxon>Planctomycetia</taxon>
        <taxon>Pirellulales</taxon>
        <taxon>Pirellulaceae</taxon>
        <taxon>Rhodopirellula</taxon>
    </lineage>
</organism>
<dbReference type="EMBL" id="AFAR01000311">
    <property type="protein sequence ID" value="EGF24128.1"/>
    <property type="molecule type" value="Genomic_DNA"/>
</dbReference>
<reference evidence="1 2" key="1">
    <citation type="journal article" date="2013" name="Mar. Genomics">
        <title>Expression of sulfatases in Rhodopirellula baltica and the diversity of sulfatases in the genus Rhodopirellula.</title>
        <authorList>
            <person name="Wegner C.E."/>
            <person name="Richter-Heitmann T."/>
            <person name="Klindworth A."/>
            <person name="Klockow C."/>
            <person name="Richter M."/>
            <person name="Achstetter T."/>
            <person name="Glockner F.O."/>
            <person name="Harder J."/>
        </authorList>
    </citation>
    <scope>NUCLEOTIDE SEQUENCE [LARGE SCALE GENOMIC DNA]</scope>
    <source>
        <strain evidence="1 2">WH47</strain>
    </source>
</reference>
<proteinExistence type="predicted"/>
<dbReference type="Proteomes" id="UP000006222">
    <property type="component" value="Unassembled WGS sequence"/>
</dbReference>
<accession>F2B1S0</accession>
<name>F2B1S0_RHOBT</name>
<evidence type="ECO:0000313" key="1">
    <source>
        <dbReference type="EMBL" id="EGF24128.1"/>
    </source>
</evidence>
<dbReference type="PATRIC" id="fig|991778.3.peg.6278"/>
<sequence>MANSLPFVLDPWGDAPGYDNEGLWPTKPNAKAKLQNLRSAVMPLRRVERTV</sequence>
<dbReference type="AlphaFoldDB" id="F2B1S0"/>
<comment type="caution">
    <text evidence="1">The sequence shown here is derived from an EMBL/GenBank/DDBJ whole genome shotgun (WGS) entry which is preliminary data.</text>
</comment>
<evidence type="ECO:0000313" key="2">
    <source>
        <dbReference type="Proteomes" id="UP000006222"/>
    </source>
</evidence>